<dbReference type="EMBL" id="ML977561">
    <property type="protein sequence ID" value="KAF2006003.1"/>
    <property type="molecule type" value="Genomic_DNA"/>
</dbReference>
<name>A0A6A5WW18_9PLEO</name>
<evidence type="ECO:0000313" key="2">
    <source>
        <dbReference type="Proteomes" id="UP000799779"/>
    </source>
</evidence>
<sequence length="149" mass="16473">MTAELEVVVVVRIEALRIGPLVPVCPFARSGPSVAPHPWPCISTHMSATFHRRSSLKRKTGAGRGPERPTDWALEIYWDYFIHCIALPSAESGFNTRQCRHASVVIILSTRQISPREEDGQSVQAWKAVDSFDRGANSLAPLLATHTDN</sequence>
<protein>
    <submittedName>
        <fullName evidence="1">Uncharacterized protein</fullName>
    </submittedName>
</protein>
<dbReference type="Proteomes" id="UP000799779">
    <property type="component" value="Unassembled WGS sequence"/>
</dbReference>
<dbReference type="AlphaFoldDB" id="A0A6A5WW18"/>
<organism evidence="1 2">
    <name type="scientific">Amniculicola lignicola CBS 123094</name>
    <dbReference type="NCBI Taxonomy" id="1392246"/>
    <lineage>
        <taxon>Eukaryota</taxon>
        <taxon>Fungi</taxon>
        <taxon>Dikarya</taxon>
        <taxon>Ascomycota</taxon>
        <taxon>Pezizomycotina</taxon>
        <taxon>Dothideomycetes</taxon>
        <taxon>Pleosporomycetidae</taxon>
        <taxon>Pleosporales</taxon>
        <taxon>Amniculicolaceae</taxon>
        <taxon>Amniculicola</taxon>
    </lineage>
</organism>
<keyword evidence="2" id="KW-1185">Reference proteome</keyword>
<proteinExistence type="predicted"/>
<reference evidence="1" key="1">
    <citation type="journal article" date="2020" name="Stud. Mycol.">
        <title>101 Dothideomycetes genomes: a test case for predicting lifestyles and emergence of pathogens.</title>
        <authorList>
            <person name="Haridas S."/>
            <person name="Albert R."/>
            <person name="Binder M."/>
            <person name="Bloem J."/>
            <person name="Labutti K."/>
            <person name="Salamov A."/>
            <person name="Andreopoulos B."/>
            <person name="Baker S."/>
            <person name="Barry K."/>
            <person name="Bills G."/>
            <person name="Bluhm B."/>
            <person name="Cannon C."/>
            <person name="Castanera R."/>
            <person name="Culley D."/>
            <person name="Daum C."/>
            <person name="Ezra D."/>
            <person name="Gonzalez J."/>
            <person name="Henrissat B."/>
            <person name="Kuo A."/>
            <person name="Liang C."/>
            <person name="Lipzen A."/>
            <person name="Lutzoni F."/>
            <person name="Magnuson J."/>
            <person name="Mondo S."/>
            <person name="Nolan M."/>
            <person name="Ohm R."/>
            <person name="Pangilinan J."/>
            <person name="Park H.-J."/>
            <person name="Ramirez L."/>
            <person name="Alfaro M."/>
            <person name="Sun H."/>
            <person name="Tritt A."/>
            <person name="Yoshinaga Y."/>
            <person name="Zwiers L.-H."/>
            <person name="Turgeon B."/>
            <person name="Goodwin S."/>
            <person name="Spatafora J."/>
            <person name="Crous P."/>
            <person name="Grigoriev I."/>
        </authorList>
    </citation>
    <scope>NUCLEOTIDE SEQUENCE</scope>
    <source>
        <strain evidence="1">CBS 123094</strain>
    </source>
</reference>
<evidence type="ECO:0000313" key="1">
    <source>
        <dbReference type="EMBL" id="KAF2006003.1"/>
    </source>
</evidence>
<accession>A0A6A5WW18</accession>
<gene>
    <name evidence="1" type="ORF">P154DRAFT_606332</name>
</gene>